<protein>
    <submittedName>
        <fullName evidence="3">Uncharacterized protein</fullName>
    </submittedName>
</protein>
<name>A0A915HTB5_ROMCU</name>
<evidence type="ECO:0000313" key="3">
    <source>
        <dbReference type="WBParaSite" id="nRc.2.0.1.t04999-RA"/>
    </source>
</evidence>
<keyword evidence="2" id="KW-1185">Reference proteome</keyword>
<feature type="region of interest" description="Disordered" evidence="1">
    <location>
        <begin position="40"/>
        <end position="66"/>
    </location>
</feature>
<organism evidence="2 3">
    <name type="scientific">Romanomermis culicivorax</name>
    <name type="common">Nematode worm</name>
    <dbReference type="NCBI Taxonomy" id="13658"/>
    <lineage>
        <taxon>Eukaryota</taxon>
        <taxon>Metazoa</taxon>
        <taxon>Ecdysozoa</taxon>
        <taxon>Nematoda</taxon>
        <taxon>Enoplea</taxon>
        <taxon>Dorylaimia</taxon>
        <taxon>Mermithida</taxon>
        <taxon>Mermithoidea</taxon>
        <taxon>Mermithidae</taxon>
        <taxon>Romanomermis</taxon>
    </lineage>
</organism>
<sequence>MFNFMEIGTPIFEFFTIKYEDFKFLDEFACIYMFQPSTQRNENHQHGRGVEKRHRAARPLAQSGGQ</sequence>
<dbReference type="AlphaFoldDB" id="A0A915HTB5"/>
<dbReference type="Proteomes" id="UP000887565">
    <property type="component" value="Unplaced"/>
</dbReference>
<accession>A0A915HTB5</accession>
<feature type="compositionally biased region" description="Basic and acidic residues" evidence="1">
    <location>
        <begin position="41"/>
        <end position="50"/>
    </location>
</feature>
<reference evidence="3" key="1">
    <citation type="submission" date="2022-11" db="UniProtKB">
        <authorList>
            <consortium name="WormBaseParasite"/>
        </authorList>
    </citation>
    <scope>IDENTIFICATION</scope>
</reference>
<dbReference type="WBParaSite" id="nRc.2.0.1.t04999-RA">
    <property type="protein sequence ID" value="nRc.2.0.1.t04999-RA"/>
    <property type="gene ID" value="nRc.2.0.1.g04999"/>
</dbReference>
<proteinExistence type="predicted"/>
<evidence type="ECO:0000313" key="2">
    <source>
        <dbReference type="Proteomes" id="UP000887565"/>
    </source>
</evidence>
<evidence type="ECO:0000256" key="1">
    <source>
        <dbReference type="SAM" id="MobiDB-lite"/>
    </source>
</evidence>